<keyword evidence="2" id="KW-1185">Reference proteome</keyword>
<evidence type="ECO:0000313" key="2">
    <source>
        <dbReference type="Proteomes" id="UP001589890"/>
    </source>
</evidence>
<sequence length="74" mass="7881">MTVFEFDGRLIEVTELLPADAAGAIVECWDLTSDSSAGLLFALERTARGLTVRSMQSGVPVALIVTVARLATEQ</sequence>
<name>A0ABV6QIA8_9ACTN</name>
<reference evidence="1 2" key="1">
    <citation type="submission" date="2024-09" db="EMBL/GenBank/DDBJ databases">
        <authorList>
            <person name="Sun Q."/>
            <person name="Mori K."/>
        </authorList>
    </citation>
    <scope>NUCLEOTIDE SEQUENCE [LARGE SCALE GENOMIC DNA]</scope>
    <source>
        <strain evidence="1 2">CGMCC 1.15906</strain>
    </source>
</reference>
<comment type="caution">
    <text evidence="1">The sequence shown here is derived from an EMBL/GenBank/DDBJ whole genome shotgun (WGS) entry which is preliminary data.</text>
</comment>
<dbReference type="EMBL" id="JBHLTC010000011">
    <property type="protein sequence ID" value="MFC0624387.1"/>
    <property type="molecule type" value="Genomic_DNA"/>
</dbReference>
<accession>A0ABV6QIA8</accession>
<evidence type="ECO:0000313" key="1">
    <source>
        <dbReference type="EMBL" id="MFC0624387.1"/>
    </source>
</evidence>
<organism evidence="1 2">
    <name type="scientific">Kribbella deserti</name>
    <dbReference type="NCBI Taxonomy" id="1926257"/>
    <lineage>
        <taxon>Bacteria</taxon>
        <taxon>Bacillati</taxon>
        <taxon>Actinomycetota</taxon>
        <taxon>Actinomycetes</taxon>
        <taxon>Propionibacteriales</taxon>
        <taxon>Kribbellaceae</taxon>
        <taxon>Kribbella</taxon>
    </lineage>
</organism>
<proteinExistence type="predicted"/>
<protein>
    <submittedName>
        <fullName evidence="1">Uncharacterized protein</fullName>
    </submittedName>
</protein>
<dbReference type="Proteomes" id="UP001589890">
    <property type="component" value="Unassembled WGS sequence"/>
</dbReference>
<gene>
    <name evidence="1" type="ORF">ACFFGN_09970</name>
</gene>
<dbReference type="RefSeq" id="WP_380045708.1">
    <property type="nucleotide sequence ID" value="NZ_JBHLTC010000011.1"/>
</dbReference>